<feature type="transmembrane region" description="Helical" evidence="6">
    <location>
        <begin position="437"/>
        <end position="455"/>
    </location>
</feature>
<feature type="transmembrane region" description="Helical" evidence="6">
    <location>
        <begin position="582"/>
        <end position="601"/>
    </location>
</feature>
<evidence type="ECO:0000256" key="5">
    <source>
        <dbReference type="ARBA" id="ARBA00023136"/>
    </source>
</evidence>
<keyword evidence="5 6" id="KW-0472">Membrane</keyword>
<keyword evidence="10" id="KW-1185">Reference proteome</keyword>
<evidence type="ECO:0000256" key="1">
    <source>
        <dbReference type="ARBA" id="ARBA00004651"/>
    </source>
</evidence>
<dbReference type="InterPro" id="IPR002035">
    <property type="entry name" value="VWF_A"/>
</dbReference>
<dbReference type="GO" id="GO:0005886">
    <property type="term" value="C:plasma membrane"/>
    <property type="evidence" value="ECO:0007669"/>
    <property type="project" value="UniProtKB-SubCell"/>
</dbReference>
<feature type="chain" id="PRO_5023041726" evidence="7">
    <location>
        <begin position="28"/>
        <end position="641"/>
    </location>
</feature>
<dbReference type="AlphaFoldDB" id="A0A5B1MB84"/>
<evidence type="ECO:0000256" key="6">
    <source>
        <dbReference type="SAM" id="Phobius"/>
    </source>
</evidence>
<feature type="transmembrane region" description="Helical" evidence="6">
    <location>
        <begin position="613"/>
        <end position="633"/>
    </location>
</feature>
<evidence type="ECO:0000256" key="3">
    <source>
        <dbReference type="ARBA" id="ARBA00022692"/>
    </source>
</evidence>
<reference evidence="9 10" key="2">
    <citation type="submission" date="2019-09" db="EMBL/GenBank/DDBJ databases">
        <authorList>
            <person name="Jin C."/>
        </authorList>
    </citation>
    <scope>NUCLEOTIDE SEQUENCE [LARGE SCALE GENOMIC DNA]</scope>
    <source>
        <strain evidence="9 10">BN140041</strain>
    </source>
</reference>
<dbReference type="SUPFAM" id="SSF53300">
    <property type="entry name" value="vWA-like"/>
    <property type="match status" value="1"/>
</dbReference>
<dbReference type="InterPro" id="IPR036465">
    <property type="entry name" value="vWFA_dom_sf"/>
</dbReference>
<evidence type="ECO:0000256" key="2">
    <source>
        <dbReference type="ARBA" id="ARBA00022475"/>
    </source>
</evidence>
<dbReference type="InterPro" id="IPR018076">
    <property type="entry name" value="T2SS_GspF_dom"/>
</dbReference>
<dbReference type="PANTHER" id="PTHR35007">
    <property type="entry name" value="INTEGRAL MEMBRANE PROTEIN-RELATED"/>
    <property type="match status" value="1"/>
</dbReference>
<comment type="caution">
    <text evidence="9">The sequence shown here is derived from an EMBL/GenBank/DDBJ whole genome shotgun (WGS) entry which is preliminary data.</text>
</comment>
<proteinExistence type="predicted"/>
<keyword evidence="4 6" id="KW-1133">Transmembrane helix</keyword>
<dbReference type="PROSITE" id="PS50234">
    <property type="entry name" value="VWFA"/>
    <property type="match status" value="1"/>
</dbReference>
<comment type="subcellular location">
    <subcellularLocation>
        <location evidence="1">Cell membrane</location>
        <topology evidence="1">Multi-pass membrane protein</topology>
    </subcellularLocation>
</comment>
<dbReference type="Gene3D" id="3.40.50.410">
    <property type="entry name" value="von Willebrand factor, type A domain"/>
    <property type="match status" value="1"/>
</dbReference>
<organism evidence="9 10">
    <name type="scientific">Nocardioides antri</name>
    <dbReference type="NCBI Taxonomy" id="2607659"/>
    <lineage>
        <taxon>Bacteria</taxon>
        <taxon>Bacillati</taxon>
        <taxon>Actinomycetota</taxon>
        <taxon>Actinomycetes</taxon>
        <taxon>Propionibacteriales</taxon>
        <taxon>Nocardioidaceae</taxon>
        <taxon>Nocardioides</taxon>
    </lineage>
</organism>
<accession>A0A5B1MB84</accession>
<keyword evidence="3 6" id="KW-0812">Transmembrane</keyword>
<dbReference type="Pfam" id="PF00482">
    <property type="entry name" value="T2SSF"/>
    <property type="match status" value="1"/>
</dbReference>
<dbReference type="Gene3D" id="1.20.81.30">
    <property type="entry name" value="Type II secretion system (T2SS), domain F"/>
    <property type="match status" value="1"/>
</dbReference>
<dbReference type="InterPro" id="IPR042094">
    <property type="entry name" value="T2SS_GspF_sf"/>
</dbReference>
<dbReference type="CDD" id="cd00198">
    <property type="entry name" value="vWFA"/>
    <property type="match status" value="1"/>
</dbReference>
<dbReference type="PANTHER" id="PTHR35007:SF1">
    <property type="entry name" value="PILUS ASSEMBLY PROTEIN"/>
    <property type="match status" value="1"/>
</dbReference>
<evidence type="ECO:0000313" key="9">
    <source>
        <dbReference type="EMBL" id="KAA1428950.1"/>
    </source>
</evidence>
<sequence>MRRYLMTALAAVVAALVVVLSPSTAWSADDEPSIAHVEATDDGLRVLVSVPAGTKVNLAGVTGTLDDNQLDAKATSAGADTTVARTTILAIDTSDSMARNGRFAAAKTAALTFLESVPDDVAVGIVTFDGEVATALEPTTDRGTAQVVVDGLTLSKGTLLYDGVLAAVALAGGDGQRSILVLSDGADTGKDTDLADVTAAVDESATLVDVVSLDQENKPKATAALNDLAEAGQGDVIESTGDALADAFAAEADVLAHQILVTAPLPTGFDAEEATVEVTLPTAAGDLVARAFAKIQDAPESDAGPSVEPVNPDDGRQLPSWALYAGIVVFGVGLVMAAVLLVPAKPQPMTIAERLTAYTGNTGSATPDLKPASDPMLDQAKAAAAGVLDRNKGLEDKLATRLTAAGSSFKPSEWLLLHVGIVVGSGLLGFLVSGGSIILGILFLIPGFLLPRLYLSFMASRRRKAFNSSLPDTLQLLSGSLSAGLSLTQAVDTITREGQEPIASEFKRVLIESRIGVPLEDAFEGVAARFGSKDFSWVVMAIRIQRQVGGNLAELLTTVAATMREREYLRRQVNALAAEGKLSALILSLLPPAVFVFVLFTNGEYIEPLFKETIGIVILVGATLWLSIGVFWMSRMVKVEV</sequence>
<evidence type="ECO:0000256" key="4">
    <source>
        <dbReference type="ARBA" id="ARBA00022989"/>
    </source>
</evidence>
<dbReference type="RefSeq" id="WP_149748572.1">
    <property type="nucleotide sequence ID" value="NZ_VUJW01000001.1"/>
</dbReference>
<evidence type="ECO:0000256" key="7">
    <source>
        <dbReference type="SAM" id="SignalP"/>
    </source>
</evidence>
<dbReference type="Proteomes" id="UP000324351">
    <property type="component" value="Unassembled WGS sequence"/>
</dbReference>
<keyword evidence="2" id="KW-1003">Cell membrane</keyword>
<reference evidence="9 10" key="1">
    <citation type="submission" date="2019-09" db="EMBL/GenBank/DDBJ databases">
        <title>Nocardioides panacisoli sp. nov., isolated from the soil of a ginseng field.</title>
        <authorList>
            <person name="Cho C."/>
        </authorList>
    </citation>
    <scope>NUCLEOTIDE SEQUENCE [LARGE SCALE GENOMIC DNA]</scope>
    <source>
        <strain evidence="9 10">BN140041</strain>
    </source>
</reference>
<name>A0A5B1MB84_9ACTN</name>
<gene>
    <name evidence="9" type="ORF">F0U47_01680</name>
</gene>
<dbReference type="Pfam" id="PF13519">
    <property type="entry name" value="VWA_2"/>
    <property type="match status" value="1"/>
</dbReference>
<keyword evidence="7" id="KW-0732">Signal</keyword>
<evidence type="ECO:0000259" key="8">
    <source>
        <dbReference type="PROSITE" id="PS50234"/>
    </source>
</evidence>
<feature type="domain" description="VWFA" evidence="8">
    <location>
        <begin position="86"/>
        <end position="259"/>
    </location>
</feature>
<dbReference type="SMART" id="SM00327">
    <property type="entry name" value="VWA"/>
    <property type="match status" value="1"/>
</dbReference>
<evidence type="ECO:0000313" key="10">
    <source>
        <dbReference type="Proteomes" id="UP000324351"/>
    </source>
</evidence>
<feature type="transmembrane region" description="Helical" evidence="6">
    <location>
        <begin position="414"/>
        <end position="431"/>
    </location>
</feature>
<feature type="transmembrane region" description="Helical" evidence="6">
    <location>
        <begin position="321"/>
        <end position="344"/>
    </location>
</feature>
<feature type="signal peptide" evidence="7">
    <location>
        <begin position="1"/>
        <end position="27"/>
    </location>
</feature>
<dbReference type="EMBL" id="VUJW01000001">
    <property type="protein sequence ID" value="KAA1428950.1"/>
    <property type="molecule type" value="Genomic_DNA"/>
</dbReference>
<protein>
    <submittedName>
        <fullName evidence="9">VWA domain-containing protein</fullName>
    </submittedName>
</protein>